<evidence type="ECO:0000313" key="1">
    <source>
        <dbReference type="EMBL" id="EPZ31858.1"/>
    </source>
</evidence>
<dbReference type="Proteomes" id="UP000030755">
    <property type="component" value="Unassembled WGS sequence"/>
</dbReference>
<dbReference type="EMBL" id="KE561208">
    <property type="protein sequence ID" value="EPZ31858.1"/>
    <property type="molecule type" value="Genomic_DNA"/>
</dbReference>
<reference evidence="1 2" key="1">
    <citation type="journal article" date="2013" name="Curr. Biol.">
        <title>Shared signatures of parasitism and phylogenomics unite Cryptomycota and microsporidia.</title>
        <authorList>
            <person name="James T.Y."/>
            <person name="Pelin A."/>
            <person name="Bonen L."/>
            <person name="Ahrendt S."/>
            <person name="Sain D."/>
            <person name="Corradi N."/>
            <person name="Stajich J.E."/>
        </authorList>
    </citation>
    <scope>NUCLEOTIDE SEQUENCE [LARGE SCALE GENOMIC DNA]</scope>
    <source>
        <strain evidence="1 2">CSF55</strain>
    </source>
</reference>
<evidence type="ECO:0000313" key="2">
    <source>
        <dbReference type="Proteomes" id="UP000030755"/>
    </source>
</evidence>
<protein>
    <submittedName>
        <fullName evidence="1">Uncharacterized protein</fullName>
    </submittedName>
</protein>
<sequence>MNLDSYEFEKEEYYLIYTDLKSLSIKANYSILRPCYTYLDEEIFNADRAINYKDKKANVKFYIPPDTLDNSHPLTFEKNYIGSEYELENKFIYSKKTGFNKPMVFKFECQNATNAERLICFPGKDIDYWRLANKNSAIHNKKSMNLYPWDSLQETATLFKKLKHPYAKYQKQKESEKQILQEIEMWANAKSNEISKQEEKTFEELYLLDLYENPMKSKDEFTELKSWKHNDSTLLKTFTTYNDLENYYSNLKSLAKETLEKPTEMTNVAWDHFIQYVQKNKQNIIMKLELLKYKELQIQILITLRRLKTQDPASYFDLIRKEFALPLSIHFAIHVPDWFIAHLELLPDNIKGPAYDIFGFQRSLFMSPVKPTIARQWTRRETPKKVLKQRKASSRAMFRTSTIDLQPIRSSLDKNESIDIQTLEEITSNSYPFSPFRNIPASPCVKETPISRRTLKNINLGTPKDNIINSDNLVITETPLKDGEPAIPFSTLPMKRLFS</sequence>
<gene>
    <name evidence="1" type="ORF">O9G_004249</name>
</gene>
<accession>A0A075APC2</accession>
<organism evidence="1 2">
    <name type="scientific">Rozella allomycis (strain CSF55)</name>
    <dbReference type="NCBI Taxonomy" id="988480"/>
    <lineage>
        <taxon>Eukaryota</taxon>
        <taxon>Fungi</taxon>
        <taxon>Fungi incertae sedis</taxon>
        <taxon>Cryptomycota</taxon>
        <taxon>Cryptomycota incertae sedis</taxon>
        <taxon>Rozella</taxon>
    </lineage>
</organism>
<dbReference type="AlphaFoldDB" id="A0A075APC2"/>
<dbReference type="HOGENOM" id="CLU_546468_0_0_1"/>
<name>A0A075APC2_ROZAC</name>
<proteinExistence type="predicted"/>
<keyword evidence="2" id="KW-1185">Reference proteome</keyword>